<keyword evidence="3" id="KW-1185">Reference proteome</keyword>
<keyword evidence="1" id="KW-0732">Signal</keyword>
<organism evidence="2 3">
    <name type="scientific">Sphingomonas alba</name>
    <dbReference type="NCBI Taxonomy" id="2908208"/>
    <lineage>
        <taxon>Bacteria</taxon>
        <taxon>Pseudomonadati</taxon>
        <taxon>Pseudomonadota</taxon>
        <taxon>Alphaproteobacteria</taxon>
        <taxon>Sphingomonadales</taxon>
        <taxon>Sphingomonadaceae</taxon>
        <taxon>Sphingomonas</taxon>
    </lineage>
</organism>
<evidence type="ECO:0000313" key="3">
    <source>
        <dbReference type="Proteomes" id="UP001165363"/>
    </source>
</evidence>
<protein>
    <submittedName>
        <fullName evidence="2">Uncharacterized protein</fullName>
    </submittedName>
</protein>
<gene>
    <name evidence="2" type="ORF">LZ536_04230</name>
</gene>
<comment type="caution">
    <text evidence="2">The sequence shown here is derived from an EMBL/GenBank/DDBJ whole genome shotgun (WGS) entry which is preliminary data.</text>
</comment>
<sequence>MKKLVIAGCALAIASVAAAAEAAVLVVRSSGPSAKAFPAGKAIPEAQTINLKANDVVVLLDSRGTRTLKGPGKFSATASASTNTTSALAALTDQNSNRRSRVGAVRGVPTGATAGRNVWQADLARSGNLCFANPADLGIYRAAGGGAETVTVTDSASGKAGKVQFNAGQTIANWPTEVPVAAGGRYQIVGGASNVSYTAHLIQPVPAGLEGLAQSFIRNDCSAQLDVLIDTFAGPSAS</sequence>
<dbReference type="EMBL" id="JAMGBD010000001">
    <property type="protein sequence ID" value="MCL6683113.1"/>
    <property type="molecule type" value="Genomic_DNA"/>
</dbReference>
<evidence type="ECO:0000313" key="2">
    <source>
        <dbReference type="EMBL" id="MCL6683113.1"/>
    </source>
</evidence>
<reference evidence="2" key="1">
    <citation type="submission" date="2022-05" db="EMBL/GenBank/DDBJ databases">
        <authorList>
            <person name="Jo J.-H."/>
            <person name="Im W.-T."/>
        </authorList>
    </citation>
    <scope>NUCLEOTIDE SEQUENCE</scope>
    <source>
        <strain evidence="2">SE158</strain>
    </source>
</reference>
<dbReference type="RefSeq" id="WP_249847056.1">
    <property type="nucleotide sequence ID" value="NZ_JAMGBD010000001.1"/>
</dbReference>
<evidence type="ECO:0000256" key="1">
    <source>
        <dbReference type="SAM" id="SignalP"/>
    </source>
</evidence>
<feature type="signal peptide" evidence="1">
    <location>
        <begin position="1"/>
        <end position="19"/>
    </location>
</feature>
<proteinExistence type="predicted"/>
<feature type="chain" id="PRO_5046939378" evidence="1">
    <location>
        <begin position="20"/>
        <end position="238"/>
    </location>
</feature>
<name>A0ABT0RKL9_9SPHN</name>
<dbReference type="Proteomes" id="UP001165363">
    <property type="component" value="Unassembled WGS sequence"/>
</dbReference>
<accession>A0ABT0RKL9</accession>